<sequence length="54" mass="6276">CWEGSQRSSQSSNLVVHEQHQSSEKPYKCLECGRSFSRSFNLIRHQMVHTGDRP</sequence>
<evidence type="ECO:0000256" key="12">
    <source>
        <dbReference type="SAM" id="MobiDB-lite"/>
    </source>
</evidence>
<evidence type="ECO:0000256" key="11">
    <source>
        <dbReference type="PROSITE-ProRule" id="PRU00042"/>
    </source>
</evidence>
<keyword evidence="5 11" id="KW-0863">Zinc-finger</keyword>
<dbReference type="AlphaFoldDB" id="A0A7L3JVK8"/>
<comment type="subcellular location">
    <subcellularLocation>
        <location evidence="1">Nucleus</location>
    </subcellularLocation>
</comment>
<dbReference type="PANTHER" id="PTHR23226:SF416">
    <property type="entry name" value="FI01424P"/>
    <property type="match status" value="1"/>
</dbReference>
<evidence type="ECO:0000256" key="6">
    <source>
        <dbReference type="ARBA" id="ARBA00022833"/>
    </source>
</evidence>
<proteinExistence type="inferred from homology"/>
<feature type="compositionally biased region" description="Polar residues" evidence="12">
    <location>
        <begin position="1"/>
        <end position="14"/>
    </location>
</feature>
<evidence type="ECO:0000313" key="14">
    <source>
        <dbReference type="EMBL" id="NXU33857.1"/>
    </source>
</evidence>
<evidence type="ECO:0000256" key="9">
    <source>
        <dbReference type="ARBA" id="ARBA00023163"/>
    </source>
</evidence>
<feature type="domain" description="C2H2-type" evidence="13">
    <location>
        <begin position="27"/>
        <end position="54"/>
    </location>
</feature>
<feature type="non-terminal residue" evidence="14">
    <location>
        <position position="54"/>
    </location>
</feature>
<dbReference type="GO" id="GO:0000981">
    <property type="term" value="F:DNA-binding transcription factor activity, RNA polymerase II-specific"/>
    <property type="evidence" value="ECO:0007669"/>
    <property type="project" value="TreeGrafter"/>
</dbReference>
<evidence type="ECO:0000256" key="5">
    <source>
        <dbReference type="ARBA" id="ARBA00022771"/>
    </source>
</evidence>
<evidence type="ECO:0000256" key="10">
    <source>
        <dbReference type="ARBA" id="ARBA00023242"/>
    </source>
</evidence>
<dbReference type="InterPro" id="IPR036236">
    <property type="entry name" value="Znf_C2H2_sf"/>
</dbReference>
<keyword evidence="7" id="KW-0805">Transcription regulation</keyword>
<dbReference type="SUPFAM" id="SSF57667">
    <property type="entry name" value="beta-beta-alpha zinc fingers"/>
    <property type="match status" value="1"/>
</dbReference>
<dbReference type="InterPro" id="IPR013087">
    <property type="entry name" value="Znf_C2H2_type"/>
</dbReference>
<evidence type="ECO:0000256" key="7">
    <source>
        <dbReference type="ARBA" id="ARBA00023015"/>
    </source>
</evidence>
<keyword evidence="8" id="KW-0238">DNA-binding</keyword>
<dbReference type="SMART" id="SM00355">
    <property type="entry name" value="ZnF_C2H2"/>
    <property type="match status" value="1"/>
</dbReference>
<keyword evidence="15" id="KW-1185">Reference proteome</keyword>
<evidence type="ECO:0000313" key="15">
    <source>
        <dbReference type="Proteomes" id="UP000525319"/>
    </source>
</evidence>
<dbReference type="PROSITE" id="PS00028">
    <property type="entry name" value="ZINC_FINGER_C2H2_1"/>
    <property type="match status" value="1"/>
</dbReference>
<dbReference type="GO" id="GO:0005634">
    <property type="term" value="C:nucleus"/>
    <property type="evidence" value="ECO:0007669"/>
    <property type="project" value="UniProtKB-SubCell"/>
</dbReference>
<name>A0A7L3JVK8_9PASS</name>
<comment type="similarity">
    <text evidence="2">Belongs to the krueppel C2H2-type zinc-finger protein family.</text>
</comment>
<evidence type="ECO:0000256" key="2">
    <source>
        <dbReference type="ARBA" id="ARBA00006991"/>
    </source>
</evidence>
<feature type="non-terminal residue" evidence="14">
    <location>
        <position position="1"/>
    </location>
</feature>
<dbReference type="PANTHER" id="PTHR23226">
    <property type="entry name" value="ZINC FINGER AND SCAN DOMAIN-CONTAINING"/>
    <property type="match status" value="1"/>
</dbReference>
<dbReference type="EMBL" id="VZTZ01001670">
    <property type="protein sequence ID" value="NXU33857.1"/>
    <property type="molecule type" value="Genomic_DNA"/>
</dbReference>
<keyword evidence="9" id="KW-0804">Transcription</keyword>
<dbReference type="PROSITE" id="PS50157">
    <property type="entry name" value="ZINC_FINGER_C2H2_2"/>
    <property type="match status" value="1"/>
</dbReference>
<protein>
    <submittedName>
        <fullName evidence="14">ZNF79 protein</fullName>
    </submittedName>
</protein>
<evidence type="ECO:0000256" key="1">
    <source>
        <dbReference type="ARBA" id="ARBA00004123"/>
    </source>
</evidence>
<evidence type="ECO:0000256" key="8">
    <source>
        <dbReference type="ARBA" id="ARBA00023125"/>
    </source>
</evidence>
<reference evidence="14 15" key="1">
    <citation type="submission" date="2019-09" db="EMBL/GenBank/DDBJ databases">
        <title>Bird 10,000 Genomes (B10K) Project - Family phase.</title>
        <authorList>
            <person name="Zhang G."/>
        </authorList>
    </citation>
    <scope>NUCLEOTIDE SEQUENCE [LARGE SCALE GENOMIC DNA]</scope>
    <source>
        <strain evidence="14">B10K-DU-030-03</strain>
    </source>
</reference>
<evidence type="ECO:0000259" key="13">
    <source>
        <dbReference type="PROSITE" id="PS50157"/>
    </source>
</evidence>
<feature type="region of interest" description="Disordered" evidence="12">
    <location>
        <begin position="1"/>
        <end position="25"/>
    </location>
</feature>
<dbReference type="Pfam" id="PF00096">
    <property type="entry name" value="zf-C2H2"/>
    <property type="match status" value="1"/>
</dbReference>
<keyword evidence="10" id="KW-0539">Nucleus</keyword>
<dbReference type="Gene3D" id="3.30.160.60">
    <property type="entry name" value="Classic Zinc Finger"/>
    <property type="match status" value="1"/>
</dbReference>
<accession>A0A7L3JVK8</accession>
<dbReference type="Proteomes" id="UP000525319">
    <property type="component" value="Unassembled WGS sequence"/>
</dbReference>
<evidence type="ECO:0000256" key="4">
    <source>
        <dbReference type="ARBA" id="ARBA00022737"/>
    </source>
</evidence>
<evidence type="ECO:0000256" key="3">
    <source>
        <dbReference type="ARBA" id="ARBA00022723"/>
    </source>
</evidence>
<comment type="caution">
    <text evidence="14">The sequence shown here is derived from an EMBL/GenBank/DDBJ whole genome shotgun (WGS) entry which is preliminary data.</text>
</comment>
<dbReference type="OrthoDB" id="8922241at2759"/>
<keyword evidence="6" id="KW-0862">Zinc</keyword>
<dbReference type="FunFam" id="3.30.160.60:FF:000540">
    <property type="entry name" value="zinc finger protein 263 isoform X1"/>
    <property type="match status" value="1"/>
</dbReference>
<organism evidence="14 15">
    <name type="scientific">Drymodes brunneopygia</name>
    <dbReference type="NCBI Taxonomy" id="626378"/>
    <lineage>
        <taxon>Eukaryota</taxon>
        <taxon>Metazoa</taxon>
        <taxon>Chordata</taxon>
        <taxon>Craniata</taxon>
        <taxon>Vertebrata</taxon>
        <taxon>Euteleostomi</taxon>
        <taxon>Archelosauria</taxon>
        <taxon>Archosauria</taxon>
        <taxon>Dinosauria</taxon>
        <taxon>Saurischia</taxon>
        <taxon>Theropoda</taxon>
        <taxon>Coelurosauria</taxon>
        <taxon>Aves</taxon>
        <taxon>Neognathae</taxon>
        <taxon>Neoaves</taxon>
        <taxon>Telluraves</taxon>
        <taxon>Australaves</taxon>
        <taxon>Passeriformes</taxon>
        <taxon>Petroicidae</taxon>
        <taxon>Drymodes</taxon>
    </lineage>
</organism>
<gene>
    <name evidence="14" type="primary">Znf79_0</name>
    <name evidence="14" type="ORF">DRYBRU_R00017</name>
</gene>
<keyword evidence="3" id="KW-0479">Metal-binding</keyword>
<dbReference type="GO" id="GO:0008270">
    <property type="term" value="F:zinc ion binding"/>
    <property type="evidence" value="ECO:0007669"/>
    <property type="project" value="UniProtKB-KW"/>
</dbReference>
<keyword evidence="4" id="KW-0677">Repeat</keyword>
<dbReference type="GO" id="GO:0000978">
    <property type="term" value="F:RNA polymerase II cis-regulatory region sequence-specific DNA binding"/>
    <property type="evidence" value="ECO:0007669"/>
    <property type="project" value="TreeGrafter"/>
</dbReference>